<protein>
    <submittedName>
        <fullName evidence="1">Uncharacterized protein</fullName>
    </submittedName>
</protein>
<dbReference type="AlphaFoldDB" id="A0A6C0AZP2"/>
<sequence>MQSGNSFKNQINLKISTSSAFRPWKKPKIINSCDIIMGLIESGEIRIARKKDILTPAEGLIWINSLNVKCFNGIIKILN</sequence>
<organism evidence="1">
    <name type="scientific">viral metagenome</name>
    <dbReference type="NCBI Taxonomy" id="1070528"/>
    <lineage>
        <taxon>unclassified sequences</taxon>
        <taxon>metagenomes</taxon>
        <taxon>organismal metagenomes</taxon>
    </lineage>
</organism>
<reference evidence="1" key="1">
    <citation type="journal article" date="2020" name="Nature">
        <title>Giant virus diversity and host interactions through global metagenomics.</title>
        <authorList>
            <person name="Schulz F."/>
            <person name="Roux S."/>
            <person name="Paez-Espino D."/>
            <person name="Jungbluth S."/>
            <person name="Walsh D.A."/>
            <person name="Denef V.J."/>
            <person name="McMahon K.D."/>
            <person name="Konstantinidis K.T."/>
            <person name="Eloe-Fadrosh E.A."/>
            <person name="Kyrpides N.C."/>
            <person name="Woyke T."/>
        </authorList>
    </citation>
    <scope>NUCLEOTIDE SEQUENCE</scope>
    <source>
        <strain evidence="1">GVMAG-M-3300009182-67</strain>
    </source>
</reference>
<accession>A0A6C0AZP2</accession>
<proteinExistence type="predicted"/>
<name>A0A6C0AZP2_9ZZZZ</name>
<dbReference type="EMBL" id="MN739039">
    <property type="protein sequence ID" value="QHS85004.1"/>
    <property type="molecule type" value="Genomic_DNA"/>
</dbReference>
<evidence type="ECO:0000313" key="1">
    <source>
        <dbReference type="EMBL" id="QHS85004.1"/>
    </source>
</evidence>